<dbReference type="InterPro" id="IPR011050">
    <property type="entry name" value="Pectin_lyase_fold/virulence"/>
</dbReference>
<evidence type="ECO:0000256" key="9">
    <source>
        <dbReference type="SAM" id="SignalP"/>
    </source>
</evidence>
<dbReference type="AlphaFoldDB" id="A0A2D3UR03"/>
<keyword evidence="4 9" id="KW-0732">Signal</keyword>
<keyword evidence="3 8" id="KW-0964">Secreted</keyword>
<dbReference type="Pfam" id="PF00544">
    <property type="entry name" value="Pectate_lyase_4"/>
    <property type="match status" value="1"/>
</dbReference>
<dbReference type="GO" id="GO:0030570">
    <property type="term" value="F:pectate lyase activity"/>
    <property type="evidence" value="ECO:0007669"/>
    <property type="project" value="InterPro"/>
</dbReference>
<proteinExistence type="inferred from homology"/>
<evidence type="ECO:0000313" key="11">
    <source>
        <dbReference type="EMBL" id="CZT14750.1"/>
    </source>
</evidence>
<evidence type="ECO:0000256" key="1">
    <source>
        <dbReference type="ARBA" id="ARBA00004613"/>
    </source>
</evidence>
<dbReference type="EC" id="4.2.2.10" evidence="7"/>
<evidence type="ECO:0000256" key="6">
    <source>
        <dbReference type="ARBA" id="ARBA00036818"/>
    </source>
</evidence>
<feature type="domain" description="Pectate lyase" evidence="10">
    <location>
        <begin position="91"/>
        <end position="298"/>
    </location>
</feature>
<sequence length="381" mass="40121">MKTFAFLLLLTSTATAVRVVGAAEGFAKGVTGGGNAAEVFPKSNAELISYLGDSTPRVIVLDRTFNFIGSEGRTSATGCAPFGTGASCQTAINANNWCTNYQKNAPKVAVNYDNAALNPIRVASQKTLVGVNDKGIIQGKGLYIANGAKNIIIQNIKIQELNPQYVWGGDAIALDNADMVWIDHITTYHIGRQHVVLGNGPSNRVTISSNDFDGRSDYSATCNGKHYWALYFTGSSDLITFKNNYIHSTSGRSPKVSGNTLLHALNNYFYDNPSHAFEIGSGARILAEGNAFQNIANPIETASIESNGYIFTAPDANSNALCGGYLGRSCVLNAFGSSGPFAGVGSVDQALANFKGRSVPSAGASGDTVGYVLPRAGFGKV</sequence>
<dbReference type="SUPFAM" id="SSF51126">
    <property type="entry name" value="Pectin lyase-like"/>
    <property type="match status" value="1"/>
</dbReference>
<dbReference type="PANTHER" id="PTHR31683">
    <property type="entry name" value="PECTATE LYASE 18-RELATED"/>
    <property type="match status" value="1"/>
</dbReference>
<comment type="catalytic activity">
    <reaction evidence="6">
        <text>Eliminative cleavage of (1-&gt;4)-alpha-D-galacturonan methyl ester to give oligosaccharides with 4-deoxy-6-O-methyl-alpha-D-galact-4-enuronosyl groups at their non-reducing ends.</text>
        <dbReference type="EC" id="4.2.2.10"/>
    </reaction>
</comment>
<dbReference type="OrthoDB" id="1637350at2759"/>
<name>A0A2D3UR03_9PEZI</name>
<dbReference type="InterPro" id="IPR012334">
    <property type="entry name" value="Pectin_lyas_fold"/>
</dbReference>
<keyword evidence="8" id="KW-0119">Carbohydrate metabolism</keyword>
<dbReference type="InterPro" id="IPR045032">
    <property type="entry name" value="PEL"/>
</dbReference>
<gene>
    <name evidence="11" type="ORF">RCC_00711</name>
</gene>
<feature type="signal peptide" evidence="9">
    <location>
        <begin position="1"/>
        <end position="16"/>
    </location>
</feature>
<evidence type="ECO:0000256" key="2">
    <source>
        <dbReference type="ARBA" id="ARBA00010980"/>
    </source>
</evidence>
<accession>A0A2D3UR03</accession>
<evidence type="ECO:0000313" key="12">
    <source>
        <dbReference type="Proteomes" id="UP000225277"/>
    </source>
</evidence>
<evidence type="ECO:0000256" key="3">
    <source>
        <dbReference type="ARBA" id="ARBA00022525"/>
    </source>
</evidence>
<dbReference type="FunFam" id="2.160.20.10:FF:000003">
    <property type="entry name" value="Pectin lyase F"/>
    <property type="match status" value="1"/>
</dbReference>
<keyword evidence="8" id="KW-0624">Polysaccharide degradation</keyword>
<dbReference type="GO" id="GO:0000272">
    <property type="term" value="P:polysaccharide catabolic process"/>
    <property type="evidence" value="ECO:0007669"/>
    <property type="project" value="UniProtKB-KW"/>
</dbReference>
<comment type="similarity">
    <text evidence="2 8">Belongs to the polysaccharide lyase 1 family.</text>
</comment>
<dbReference type="GO" id="GO:0047490">
    <property type="term" value="F:pectin lyase activity"/>
    <property type="evidence" value="ECO:0007669"/>
    <property type="project" value="UniProtKB-EC"/>
</dbReference>
<dbReference type="STRING" id="112498.A0A2D3UR03"/>
<comment type="subcellular location">
    <subcellularLocation>
        <location evidence="1 8">Secreted</location>
    </subcellularLocation>
</comment>
<dbReference type="EMBL" id="FJUY01000001">
    <property type="protein sequence ID" value="CZT14750.1"/>
    <property type="molecule type" value="Genomic_DNA"/>
</dbReference>
<evidence type="ECO:0000256" key="4">
    <source>
        <dbReference type="ARBA" id="ARBA00022729"/>
    </source>
</evidence>
<keyword evidence="12" id="KW-1185">Reference proteome</keyword>
<feature type="chain" id="PRO_5013656126" description="pectin lyase" evidence="9">
    <location>
        <begin position="17"/>
        <end position="381"/>
    </location>
</feature>
<dbReference type="Gene3D" id="2.160.20.10">
    <property type="entry name" value="Single-stranded right-handed beta-helix, Pectin lyase-like"/>
    <property type="match status" value="1"/>
</dbReference>
<keyword evidence="5 8" id="KW-0456">Lyase</keyword>
<dbReference type="Proteomes" id="UP000225277">
    <property type="component" value="Unassembled WGS sequence"/>
</dbReference>
<dbReference type="PANTHER" id="PTHR31683:SF16">
    <property type="entry name" value="PECTIN LYASE A-RELATED"/>
    <property type="match status" value="1"/>
</dbReference>
<evidence type="ECO:0000259" key="10">
    <source>
        <dbReference type="SMART" id="SM00656"/>
    </source>
</evidence>
<evidence type="ECO:0000256" key="7">
    <source>
        <dbReference type="ARBA" id="ARBA00039082"/>
    </source>
</evidence>
<evidence type="ECO:0000256" key="8">
    <source>
        <dbReference type="RuleBase" id="RU361173"/>
    </source>
</evidence>
<reference evidence="11 12" key="1">
    <citation type="submission" date="2016-03" db="EMBL/GenBank/DDBJ databases">
        <authorList>
            <person name="Ploux O."/>
        </authorList>
    </citation>
    <scope>NUCLEOTIDE SEQUENCE [LARGE SCALE GENOMIC DNA]</scope>
    <source>
        <strain evidence="11 12">URUG2</strain>
    </source>
</reference>
<organism evidence="11 12">
    <name type="scientific">Ramularia collo-cygni</name>
    <dbReference type="NCBI Taxonomy" id="112498"/>
    <lineage>
        <taxon>Eukaryota</taxon>
        <taxon>Fungi</taxon>
        <taxon>Dikarya</taxon>
        <taxon>Ascomycota</taxon>
        <taxon>Pezizomycotina</taxon>
        <taxon>Dothideomycetes</taxon>
        <taxon>Dothideomycetidae</taxon>
        <taxon>Mycosphaerellales</taxon>
        <taxon>Mycosphaerellaceae</taxon>
        <taxon>Ramularia</taxon>
    </lineage>
</organism>
<dbReference type="GeneID" id="35596067"/>
<dbReference type="GO" id="GO:0005576">
    <property type="term" value="C:extracellular region"/>
    <property type="evidence" value="ECO:0007669"/>
    <property type="project" value="UniProtKB-SubCell"/>
</dbReference>
<dbReference type="InterPro" id="IPR002022">
    <property type="entry name" value="Pec_lyase"/>
</dbReference>
<dbReference type="SMART" id="SM00656">
    <property type="entry name" value="Amb_all"/>
    <property type="match status" value="1"/>
</dbReference>
<evidence type="ECO:0000256" key="5">
    <source>
        <dbReference type="ARBA" id="ARBA00023239"/>
    </source>
</evidence>
<protein>
    <recommendedName>
        <fullName evidence="7">pectin lyase</fullName>
        <ecNumber evidence="7">4.2.2.10</ecNumber>
    </recommendedName>
</protein>
<dbReference type="RefSeq" id="XP_023621647.1">
    <property type="nucleotide sequence ID" value="XM_023765879.1"/>
</dbReference>